<name>A0A1Z4N799_9CYAN</name>
<dbReference type="Proteomes" id="UP000218785">
    <property type="component" value="Chromosome"/>
</dbReference>
<dbReference type="KEGG" id="ttq:NIES37_56130"/>
<dbReference type="AlphaFoldDB" id="A0A1Z4N799"/>
<evidence type="ECO:0000313" key="1">
    <source>
        <dbReference type="EMBL" id="BAZ01610.1"/>
    </source>
</evidence>
<evidence type="ECO:0000313" key="2">
    <source>
        <dbReference type="Proteomes" id="UP000218785"/>
    </source>
</evidence>
<dbReference type="EMBL" id="AP018248">
    <property type="protein sequence ID" value="BAZ01610.1"/>
    <property type="molecule type" value="Genomic_DNA"/>
</dbReference>
<organism evidence="1 2">
    <name type="scientific">Tolypothrix tenuis PCC 7101</name>
    <dbReference type="NCBI Taxonomy" id="231146"/>
    <lineage>
        <taxon>Bacteria</taxon>
        <taxon>Bacillati</taxon>
        <taxon>Cyanobacteriota</taxon>
        <taxon>Cyanophyceae</taxon>
        <taxon>Nostocales</taxon>
        <taxon>Tolypothrichaceae</taxon>
        <taxon>Tolypothrix</taxon>
    </lineage>
</organism>
<accession>A0A1Z4N799</accession>
<proteinExistence type="predicted"/>
<gene>
    <name evidence="1" type="ORF">NIES37_56130</name>
</gene>
<reference evidence="1 2" key="1">
    <citation type="submission" date="2017-06" db="EMBL/GenBank/DDBJ databases">
        <title>Genome sequencing of cyanobaciteial culture collection at National Institute for Environmental Studies (NIES).</title>
        <authorList>
            <person name="Hirose Y."/>
            <person name="Shimura Y."/>
            <person name="Fujisawa T."/>
            <person name="Nakamura Y."/>
            <person name="Kawachi M."/>
        </authorList>
    </citation>
    <scope>NUCLEOTIDE SEQUENCE [LARGE SCALE GENOMIC DNA]</scope>
    <source>
        <strain evidence="1 2">NIES-37</strain>
    </source>
</reference>
<protein>
    <submittedName>
        <fullName evidence="1">Uncharacterized protein</fullName>
    </submittedName>
</protein>
<sequence length="505" mass="56817">MRHIFFSFLLPISLVSVPDSLSNLDYRSLLSANQNLAAVPANESFYTAASRMVQQQIDLIARIEQAMTTPDANRIRSVQGQLTVYTKFVDAFLNRQYKSPKTLCISRVDVTENLSFLAEPLTESQIKIYCSLYASNQELLKLTPVLDRLLSRRGELALVRPLPLVSGERQSDSVLAIAPMQLPNLDKLATPFAIQEPNVVSPPLPIIGRTAKTAIADYVPLAQPAIAPPAEALTILADAKKFLTAAQVEFPLKNQFTNPQETSAVLDHFSYDIDPQEPQIYAAFLKLPRTGIFRVLLDSAYQRPLDTIQNRLAPTVSERYPFPLLGDTQGGFTPSLALQLVGDRFALGHQGVDYSFMVDLGDIPLTKLDSRLQTVTKPTREFFLNYQPPKQLDDLQVERRRFLTGKDQNWNLNQVILASAQAQLNHTYLVRSLQFQLPDIILNNRKLSPQERQYLGQAPQLHSSDILLAFRPVRRRADGSYTVLWRVLNQFPSPQINDLDKYSSN</sequence>
<keyword evidence="2" id="KW-1185">Reference proteome</keyword>
<dbReference type="RefSeq" id="WP_096581287.1">
    <property type="nucleotide sequence ID" value="NZ_CAWNJS010000001.1"/>
</dbReference>